<dbReference type="Pfam" id="PF11716">
    <property type="entry name" value="MDMPI_N"/>
    <property type="match status" value="1"/>
</dbReference>
<dbReference type="NCBIfam" id="TIGR03086">
    <property type="entry name" value="TIGR03086 family metal-binding protein"/>
    <property type="match status" value="1"/>
</dbReference>
<dbReference type="Gene3D" id="1.20.120.450">
    <property type="entry name" value="dinb family like domain"/>
    <property type="match status" value="1"/>
</dbReference>
<feature type="domain" description="Mycothiol-dependent maleylpyruvate isomerase metal-binding" evidence="1">
    <location>
        <begin position="12"/>
        <end position="139"/>
    </location>
</feature>
<reference evidence="2 3" key="1">
    <citation type="submission" date="2024-09" db="EMBL/GenBank/DDBJ databases">
        <authorList>
            <person name="Sun Q."/>
            <person name="Mori K."/>
        </authorList>
    </citation>
    <scope>NUCLEOTIDE SEQUENCE [LARGE SCALE GENOMIC DNA]</scope>
    <source>
        <strain evidence="2 3">JCM 3323</strain>
    </source>
</reference>
<proteinExistence type="predicted"/>
<dbReference type="InterPro" id="IPR024344">
    <property type="entry name" value="MDMPI_metal-binding"/>
</dbReference>
<dbReference type="InterPro" id="IPR017517">
    <property type="entry name" value="Maleyloyr_isom"/>
</dbReference>
<evidence type="ECO:0000313" key="3">
    <source>
        <dbReference type="Proteomes" id="UP001589646"/>
    </source>
</evidence>
<dbReference type="InterPro" id="IPR034660">
    <property type="entry name" value="DinB/YfiT-like"/>
</dbReference>
<protein>
    <submittedName>
        <fullName evidence="2">TIGR03086 family metal-binding protein</fullName>
    </submittedName>
</protein>
<organism evidence="2 3">
    <name type="scientific">Nonomuraea roseola</name>
    <dbReference type="NCBI Taxonomy" id="46179"/>
    <lineage>
        <taxon>Bacteria</taxon>
        <taxon>Bacillati</taxon>
        <taxon>Actinomycetota</taxon>
        <taxon>Actinomycetes</taxon>
        <taxon>Streptosporangiales</taxon>
        <taxon>Streptosporangiaceae</taxon>
        <taxon>Nonomuraea</taxon>
    </lineage>
</organism>
<evidence type="ECO:0000313" key="2">
    <source>
        <dbReference type="EMBL" id="MFB9526009.1"/>
    </source>
</evidence>
<dbReference type="RefSeq" id="WP_346122748.1">
    <property type="nucleotide sequence ID" value="NZ_BAAAXC010000014.1"/>
</dbReference>
<dbReference type="SUPFAM" id="SSF109854">
    <property type="entry name" value="DinB/YfiT-like putative metalloenzymes"/>
    <property type="match status" value="1"/>
</dbReference>
<comment type="caution">
    <text evidence="2">The sequence shown here is derived from an EMBL/GenBank/DDBJ whole genome shotgun (WGS) entry which is preliminary data.</text>
</comment>
<dbReference type="EMBL" id="JBHMCE010000002">
    <property type="protein sequence ID" value="MFB9526009.1"/>
    <property type="molecule type" value="Genomic_DNA"/>
</dbReference>
<keyword evidence="3" id="KW-1185">Reference proteome</keyword>
<evidence type="ECO:0000259" key="1">
    <source>
        <dbReference type="Pfam" id="PF11716"/>
    </source>
</evidence>
<dbReference type="Proteomes" id="UP001589646">
    <property type="component" value="Unassembled WGS sequence"/>
</dbReference>
<sequence length="197" mass="20758">MSDIPERYARLAGTFLARIEATPDDRWDCASPCQGWTARDVVAHVINGHRGVIAAVRGTRPQAAHGVGVSSMADAPQVALDADLAAAFAECRAGMFGILTDPRLATKTFPAPIGRIVAVEEAADAIGALELLVHTWDLARAVGGDESLDGDAVARTYQTLQPHYAALQATGAFGPRVAPPADADPQTEFLCFTGRRP</sequence>
<name>A0ABV5PS11_9ACTN</name>
<dbReference type="NCBIfam" id="TIGR03083">
    <property type="entry name" value="maleylpyruvate isomerase family mycothiol-dependent enzyme"/>
    <property type="match status" value="1"/>
</dbReference>
<gene>
    <name evidence="2" type="ORF">ACFFRN_05205</name>
</gene>
<dbReference type="InterPro" id="IPR017520">
    <property type="entry name" value="CHP03086"/>
</dbReference>
<accession>A0ABV5PS11</accession>